<name>A0A917FAU5_9PROT</name>
<feature type="repeat" description="TPR" evidence="3">
    <location>
        <begin position="52"/>
        <end position="85"/>
    </location>
</feature>
<keyword evidence="5" id="KW-1185">Reference proteome</keyword>
<dbReference type="AlphaFoldDB" id="A0A917FAU5"/>
<dbReference type="PANTHER" id="PTHR44943:SF8">
    <property type="entry name" value="TPR REPEAT-CONTAINING PROTEIN MJ0263"/>
    <property type="match status" value="1"/>
</dbReference>
<organism evidence="4 5">
    <name type="scientific">Terasakiella brassicae</name>
    <dbReference type="NCBI Taxonomy" id="1634917"/>
    <lineage>
        <taxon>Bacteria</taxon>
        <taxon>Pseudomonadati</taxon>
        <taxon>Pseudomonadota</taxon>
        <taxon>Alphaproteobacteria</taxon>
        <taxon>Rhodospirillales</taxon>
        <taxon>Terasakiellaceae</taxon>
        <taxon>Terasakiella</taxon>
    </lineage>
</organism>
<dbReference type="PANTHER" id="PTHR44943">
    <property type="entry name" value="CELLULOSE SYNTHASE OPERON PROTEIN C"/>
    <property type="match status" value="1"/>
</dbReference>
<dbReference type="SMART" id="SM00028">
    <property type="entry name" value="TPR"/>
    <property type="match status" value="4"/>
</dbReference>
<dbReference type="InterPro" id="IPR019734">
    <property type="entry name" value="TPR_rpt"/>
</dbReference>
<reference evidence="4" key="1">
    <citation type="journal article" date="2014" name="Int. J. Syst. Evol. Microbiol.">
        <title>Complete genome sequence of Corynebacterium casei LMG S-19264T (=DSM 44701T), isolated from a smear-ripened cheese.</title>
        <authorList>
            <consortium name="US DOE Joint Genome Institute (JGI-PGF)"/>
            <person name="Walter F."/>
            <person name="Albersmeier A."/>
            <person name="Kalinowski J."/>
            <person name="Ruckert C."/>
        </authorList>
    </citation>
    <scope>NUCLEOTIDE SEQUENCE</scope>
    <source>
        <strain evidence="4">CGMCC 1.15254</strain>
    </source>
</reference>
<sequence>MTTPPAIEFNKLPPEEKAQLLFQKAVRLHQSNKLDEALKYYAQCTQLDGTFADAYNNMAVALRKLGRFNAALTCYKRSLAIRPDHGATYSNMGNVLNDLDRLEEALAAHTKAIELMPDELLYLYNAALVLRDAGKCKDAIALFNKILNIDPDYKNCRWDRALTYLMSGDFETGFAEYDARWSLDRSPPRTFIQPRWTGEALTDCTLFIHREQGFGDAIQFVRLLPLIKEKFGGTVILETPPELMRLFEQMDAVDQLIPSGQVPPVFDFWVPLMSLGHILHIRENCIPGTPPYLHKPDKHPLHLRPAPKGGMNIGIAWAGSPTHQNDRRRSVALDLFLPLANDADTTLISLQKGPACKDLMTTGANCVVLDAGKDLKDFADSAALIDQLDLVVTVDTSVAHLAGAMGKEVWVLLPFTPDWRWMWHRNDSPWYPDMRLFRQDHPGDWEGCFRKIYRALAEKRLRQMRNRDTTPT</sequence>
<evidence type="ECO:0000256" key="2">
    <source>
        <dbReference type="ARBA" id="ARBA00022803"/>
    </source>
</evidence>
<dbReference type="PROSITE" id="PS50293">
    <property type="entry name" value="TPR_REGION"/>
    <property type="match status" value="1"/>
</dbReference>
<protein>
    <recommendedName>
        <fullName evidence="6">Glycosyltransferase</fullName>
    </recommendedName>
</protein>
<dbReference type="InterPro" id="IPR011990">
    <property type="entry name" value="TPR-like_helical_dom_sf"/>
</dbReference>
<evidence type="ECO:0008006" key="6">
    <source>
        <dbReference type="Google" id="ProtNLM"/>
    </source>
</evidence>
<evidence type="ECO:0000256" key="3">
    <source>
        <dbReference type="PROSITE-ProRule" id="PRU00339"/>
    </source>
</evidence>
<dbReference type="Proteomes" id="UP000632498">
    <property type="component" value="Unassembled WGS sequence"/>
</dbReference>
<dbReference type="SUPFAM" id="SSF48452">
    <property type="entry name" value="TPR-like"/>
    <property type="match status" value="1"/>
</dbReference>
<accession>A0A917FAU5</accession>
<keyword evidence="1" id="KW-0677">Repeat</keyword>
<dbReference type="Gene3D" id="1.25.40.10">
    <property type="entry name" value="Tetratricopeptide repeat domain"/>
    <property type="match status" value="3"/>
</dbReference>
<evidence type="ECO:0000313" key="4">
    <source>
        <dbReference type="EMBL" id="GGF63234.1"/>
    </source>
</evidence>
<gene>
    <name evidence="4" type="ORF">GCM10011332_16470</name>
</gene>
<comment type="caution">
    <text evidence="4">The sequence shown here is derived from an EMBL/GenBank/DDBJ whole genome shotgun (WGS) entry which is preliminary data.</text>
</comment>
<dbReference type="Pfam" id="PF13424">
    <property type="entry name" value="TPR_12"/>
    <property type="match status" value="1"/>
</dbReference>
<dbReference type="Gene3D" id="3.40.50.2000">
    <property type="entry name" value="Glycogen Phosphorylase B"/>
    <property type="match status" value="1"/>
</dbReference>
<dbReference type="InterPro" id="IPR051685">
    <property type="entry name" value="Ycf3/AcsC/BcsC/TPR_MFPF"/>
</dbReference>
<dbReference type="RefSeq" id="WP_188663747.1">
    <property type="nucleotide sequence ID" value="NZ_BMHV01000010.1"/>
</dbReference>
<proteinExistence type="predicted"/>
<dbReference type="PROSITE" id="PS50005">
    <property type="entry name" value="TPR"/>
    <property type="match status" value="2"/>
</dbReference>
<dbReference type="EMBL" id="BMHV01000010">
    <property type="protein sequence ID" value="GGF63234.1"/>
    <property type="molecule type" value="Genomic_DNA"/>
</dbReference>
<reference evidence="4" key="2">
    <citation type="submission" date="2020-09" db="EMBL/GenBank/DDBJ databases">
        <authorList>
            <person name="Sun Q."/>
            <person name="Zhou Y."/>
        </authorList>
    </citation>
    <scope>NUCLEOTIDE SEQUENCE</scope>
    <source>
        <strain evidence="4">CGMCC 1.15254</strain>
    </source>
</reference>
<dbReference type="SUPFAM" id="SSF53756">
    <property type="entry name" value="UDP-Glycosyltransferase/glycogen phosphorylase"/>
    <property type="match status" value="1"/>
</dbReference>
<evidence type="ECO:0000313" key="5">
    <source>
        <dbReference type="Proteomes" id="UP000632498"/>
    </source>
</evidence>
<keyword evidence="2 3" id="KW-0802">TPR repeat</keyword>
<evidence type="ECO:0000256" key="1">
    <source>
        <dbReference type="ARBA" id="ARBA00022737"/>
    </source>
</evidence>
<dbReference type="Pfam" id="PF13181">
    <property type="entry name" value="TPR_8"/>
    <property type="match status" value="1"/>
</dbReference>
<feature type="repeat" description="TPR" evidence="3">
    <location>
        <begin position="86"/>
        <end position="119"/>
    </location>
</feature>